<feature type="region of interest" description="Disordered" evidence="1">
    <location>
        <begin position="1"/>
        <end position="65"/>
    </location>
</feature>
<evidence type="ECO:0000256" key="2">
    <source>
        <dbReference type="SAM" id="Phobius"/>
    </source>
</evidence>
<reference evidence="3" key="1">
    <citation type="submission" date="2021-09" db="EMBL/GenBank/DDBJ databases">
        <title>Complete genome sequence and metabolic characterization of Streptomyces tanashiensis DSM 731 the producer of antibacterial Kalafungin and diverse secondary metabolites.</title>
        <authorList>
            <person name="Abbasi M.N."/>
            <person name="Anwar M.N."/>
            <person name="Alam K."/>
            <person name="Shoaib M."/>
            <person name="Lin Z."/>
            <person name="Hayat M."/>
            <person name="Ali M.I."/>
            <person name="Malik H.M.T."/>
            <person name="Ahmed I."/>
            <person name="Li A."/>
            <person name="Hailong Wang H."/>
            <person name="Zhang Y."/>
        </authorList>
    </citation>
    <scope>NUCLEOTIDE SEQUENCE</scope>
    <source>
        <strain evidence="3">Kala</strain>
    </source>
</reference>
<protein>
    <submittedName>
        <fullName evidence="3">Uncharacterized protein</fullName>
    </submittedName>
</protein>
<dbReference type="RefSeq" id="WP_267259380.1">
    <property type="nucleotide sequence ID" value="NZ_CP084204.1"/>
</dbReference>
<name>A0ABY6R4I0_9ACTN</name>
<keyword evidence="4" id="KW-1185">Reference proteome</keyword>
<evidence type="ECO:0000313" key="4">
    <source>
        <dbReference type="Proteomes" id="UP001164506"/>
    </source>
</evidence>
<proteinExistence type="predicted"/>
<dbReference type="Proteomes" id="UP001164506">
    <property type="component" value="Chromosome"/>
</dbReference>
<evidence type="ECO:0000256" key="1">
    <source>
        <dbReference type="SAM" id="MobiDB-lite"/>
    </source>
</evidence>
<keyword evidence="2" id="KW-0472">Membrane</keyword>
<accession>A0ABY6R4I0</accession>
<feature type="transmembrane region" description="Helical" evidence="2">
    <location>
        <begin position="86"/>
        <end position="108"/>
    </location>
</feature>
<organism evidence="3 4">
    <name type="scientific">Streptomyces tanashiensis</name>
    <dbReference type="NCBI Taxonomy" id="67367"/>
    <lineage>
        <taxon>Bacteria</taxon>
        <taxon>Bacillati</taxon>
        <taxon>Actinomycetota</taxon>
        <taxon>Actinomycetes</taxon>
        <taxon>Kitasatosporales</taxon>
        <taxon>Streptomycetaceae</taxon>
        <taxon>Streptomyces</taxon>
    </lineage>
</organism>
<keyword evidence="2" id="KW-1133">Transmembrane helix</keyword>
<gene>
    <name evidence="3" type="ORF">LDH80_24020</name>
</gene>
<evidence type="ECO:0000313" key="3">
    <source>
        <dbReference type="EMBL" id="UZX23594.1"/>
    </source>
</evidence>
<dbReference type="GeneID" id="95602571"/>
<feature type="compositionally biased region" description="Low complexity" evidence="1">
    <location>
        <begin position="12"/>
        <end position="51"/>
    </location>
</feature>
<sequence>MSGPGASEPITSAPDPSAPGASAPDPSAPGASAPDPSEAGAGASGPGAATAPRKRARKSSSDDAPGLTAMMVAVFGWETVSDGNPVWMRIVAALFALLGVVELARFAVRRRRARR</sequence>
<keyword evidence="2" id="KW-0812">Transmembrane</keyword>
<dbReference type="EMBL" id="CP084204">
    <property type="protein sequence ID" value="UZX23594.1"/>
    <property type="molecule type" value="Genomic_DNA"/>
</dbReference>